<dbReference type="GO" id="GO:0009007">
    <property type="term" value="F:site-specific DNA-methyltransferase (adenine-specific) activity"/>
    <property type="evidence" value="ECO:0007669"/>
    <property type="project" value="UniProtKB-EC"/>
</dbReference>
<dbReference type="Gene3D" id="3.40.50.150">
    <property type="entry name" value="Vaccinia Virus protein VP39"/>
    <property type="match status" value="1"/>
</dbReference>
<dbReference type="PRINTS" id="PR00505">
    <property type="entry name" value="D12N6MTFRASE"/>
</dbReference>
<evidence type="ECO:0000256" key="4">
    <source>
        <dbReference type="ARBA" id="ARBA00022679"/>
    </source>
</evidence>
<dbReference type="GeneID" id="10329446"/>
<comment type="similarity">
    <text evidence="1">Belongs to the N(4)/N(6)-methyltransferase family.</text>
</comment>
<dbReference type="Pfam" id="PF02086">
    <property type="entry name" value="MethyltransfD12"/>
    <property type="match status" value="1"/>
</dbReference>
<evidence type="ECO:0000313" key="7">
    <source>
        <dbReference type="EMBL" id="ADO98945.1"/>
    </source>
</evidence>
<dbReference type="PANTHER" id="PTHR30481:SF2">
    <property type="entry name" value="SITE-SPECIFIC DNA-METHYLTRANSFERASE (ADENINE-SPECIFIC)"/>
    <property type="match status" value="1"/>
</dbReference>
<protein>
    <recommendedName>
        <fullName evidence="2">site-specific DNA-methyltransferase (adenine-specific)</fullName>
        <ecNumber evidence="2">2.1.1.72</ecNumber>
    </recommendedName>
</protein>
<dbReference type="GO" id="GO:0043565">
    <property type="term" value="F:sequence-specific DNA binding"/>
    <property type="evidence" value="ECO:0007669"/>
    <property type="project" value="TreeGrafter"/>
</dbReference>
<dbReference type="SUPFAM" id="SSF53335">
    <property type="entry name" value="S-adenosyl-L-methionine-dependent methyltransferases"/>
    <property type="match status" value="1"/>
</dbReference>
<dbReference type="GO" id="GO:0009307">
    <property type="term" value="P:DNA restriction-modification system"/>
    <property type="evidence" value="ECO:0007669"/>
    <property type="project" value="InterPro"/>
</dbReference>
<dbReference type="GO" id="GO:0006298">
    <property type="term" value="P:mismatch repair"/>
    <property type="evidence" value="ECO:0007669"/>
    <property type="project" value="TreeGrafter"/>
</dbReference>
<dbReference type="Gene3D" id="1.10.1020.10">
    <property type="entry name" value="Adenine-specific Methyltransferase, Domain 2"/>
    <property type="match status" value="1"/>
</dbReference>
<evidence type="ECO:0000256" key="1">
    <source>
        <dbReference type="ARBA" id="ARBA00006594"/>
    </source>
</evidence>
<dbReference type="GO" id="GO:0032259">
    <property type="term" value="P:methylation"/>
    <property type="evidence" value="ECO:0007669"/>
    <property type="project" value="UniProtKB-KW"/>
</dbReference>
<dbReference type="Proteomes" id="UP000006532">
    <property type="component" value="Segment"/>
</dbReference>
<dbReference type="EMBL" id="GU071103">
    <property type="protein sequence ID" value="ADO98945.1"/>
    <property type="molecule type" value="Genomic_DNA"/>
</dbReference>
<evidence type="ECO:0000313" key="8">
    <source>
        <dbReference type="Proteomes" id="UP000006532"/>
    </source>
</evidence>
<dbReference type="EC" id="2.1.1.72" evidence="2"/>
<dbReference type="GO" id="GO:1904047">
    <property type="term" value="F:S-adenosyl-L-methionine binding"/>
    <property type="evidence" value="ECO:0007669"/>
    <property type="project" value="TreeGrafter"/>
</dbReference>
<gene>
    <name evidence="7" type="primary">dam</name>
    <name evidence="7" type="ORF">PSSM7_162</name>
</gene>
<dbReference type="InterPro" id="IPR029063">
    <property type="entry name" value="SAM-dependent_MTases_sf"/>
</dbReference>
<keyword evidence="8" id="KW-1185">Reference proteome</keyword>
<keyword evidence="5" id="KW-0949">S-adenosyl-L-methionine</keyword>
<comment type="catalytic activity">
    <reaction evidence="6">
        <text>a 2'-deoxyadenosine in DNA + S-adenosyl-L-methionine = an N(6)-methyl-2'-deoxyadenosine in DNA + S-adenosyl-L-homocysteine + H(+)</text>
        <dbReference type="Rhea" id="RHEA:15197"/>
        <dbReference type="Rhea" id="RHEA-COMP:12418"/>
        <dbReference type="Rhea" id="RHEA-COMP:12419"/>
        <dbReference type="ChEBI" id="CHEBI:15378"/>
        <dbReference type="ChEBI" id="CHEBI:57856"/>
        <dbReference type="ChEBI" id="CHEBI:59789"/>
        <dbReference type="ChEBI" id="CHEBI:90615"/>
        <dbReference type="ChEBI" id="CHEBI:90616"/>
        <dbReference type="EC" id="2.1.1.72"/>
    </reaction>
</comment>
<dbReference type="REBASE" id="35924">
    <property type="entry name" value="M.PphSSM7ORF162P"/>
</dbReference>
<proteinExistence type="inferred from homology"/>
<dbReference type="PIRSF" id="PIRSF000398">
    <property type="entry name" value="M_m6A_EcoRV"/>
    <property type="match status" value="1"/>
</dbReference>
<dbReference type="InterPro" id="IPR023095">
    <property type="entry name" value="Ade_MeTrfase_dom_2"/>
</dbReference>
<evidence type="ECO:0000256" key="5">
    <source>
        <dbReference type="ARBA" id="ARBA00022691"/>
    </source>
</evidence>
<sequence>MTSLKTPLRYPGGKSRAIKKMAQFLPDMSKYKEYREPFLGGGSVALHMTQTYPHLEIWVNDLYEPLVNFWQQLQDEANEITTRLRTFKGTYSTPEKAKELFLESKELVNDERASLVTRAVSFYIVNKCSFSGLTESSSFSKQASDSNFSLRGIEKLPEYSEIIQDWVITNLTYERMSCDDKDVFTYLDPPYEIKSSLYGKKGGMHKGFDHDAFAQECDMHTNHMMISYNSSQLIRDRFKEWTPSEFDHTYTMRSVGDYMKDQQERKELVLLNYGI</sequence>
<dbReference type="KEGG" id="vg:10329446"/>
<evidence type="ECO:0000256" key="2">
    <source>
        <dbReference type="ARBA" id="ARBA00011900"/>
    </source>
</evidence>
<evidence type="ECO:0000256" key="6">
    <source>
        <dbReference type="ARBA" id="ARBA00047942"/>
    </source>
</evidence>
<dbReference type="RefSeq" id="YP_004324989.1">
    <property type="nucleotide sequence ID" value="NC_015290.1"/>
</dbReference>
<reference evidence="7 8" key="1">
    <citation type="journal article" date="2010" name="Environ. Microbiol.">
        <title>Genomic analysis of oceanic cyanobacterial myoviruses compared with T4-like myoviruses from diverse hosts and environments.</title>
        <authorList>
            <person name="Sullivan M.B."/>
            <person name="Huang K.H."/>
            <person name="Ignacio-Espinoza J.C."/>
            <person name="Berlin A.M."/>
            <person name="Kelly L."/>
            <person name="Weigele P.R."/>
            <person name="DeFrancesco A.S."/>
            <person name="Kern S.E."/>
            <person name="Thompson L.R."/>
            <person name="Young S."/>
            <person name="Yandava C."/>
            <person name="Fu R."/>
            <person name="Krastins B."/>
            <person name="Chase M."/>
            <person name="Sarracino D."/>
            <person name="Osburne M.S."/>
            <person name="Henn M.R."/>
            <person name="Chisholm S.W."/>
        </authorList>
    </citation>
    <scope>NUCLEOTIDE SEQUENCE [LARGE SCALE GENOMIC DNA]</scope>
    <source>
        <strain evidence="7">NATL1A-15</strain>
    </source>
</reference>
<organism evidence="7 8">
    <name type="scientific">Prochlorococcus phage P-SSM7</name>
    <dbReference type="NCBI Taxonomy" id="445688"/>
    <lineage>
        <taxon>Viruses</taxon>
        <taxon>Duplodnaviria</taxon>
        <taxon>Heunggongvirae</taxon>
        <taxon>Uroviricota</taxon>
        <taxon>Caudoviricetes</taxon>
        <taxon>Pantevenvirales</taxon>
        <taxon>Kyanoviridae</taxon>
        <taxon>Palaemonvirus</taxon>
        <taxon>Palaemonvirus pssm7</taxon>
    </lineage>
</organism>
<keyword evidence="4" id="KW-0808">Transferase</keyword>
<dbReference type="InterPro" id="IPR012327">
    <property type="entry name" value="MeTrfase_D12"/>
</dbReference>
<dbReference type="PANTHER" id="PTHR30481">
    <property type="entry name" value="DNA ADENINE METHYLASE"/>
    <property type="match status" value="1"/>
</dbReference>
<accession>E3SNS6</accession>
<name>E3SNS6_9CAUD</name>
<dbReference type="OrthoDB" id="8399at10239"/>
<keyword evidence="3 7" id="KW-0489">Methyltransferase</keyword>
<evidence type="ECO:0000256" key="3">
    <source>
        <dbReference type="ARBA" id="ARBA00022603"/>
    </source>
</evidence>
<dbReference type="InterPro" id="IPR012263">
    <property type="entry name" value="M_m6A_EcoRV"/>
</dbReference>